<sequence>MDNRLPNLQELFSRGNTPPTQPPFPAPVLQNDSAQSHIDSLFQQLAAPSDQAHTLSQRSSQQSQPQSEPHPTSSSAPVTPAAPPVDEPISTPPAPSSSASAADRQSALLSLLGGPPPALASRPQPAAGTSQPTQVPTPPGPAQRVESSPSHNEAQGKFLLEQLMAGNPPRSNFVETQRNPPAVAVPSPPYGPSPREGDYRQYVQHEQPAETSQRGQGGLPAAAPQPPPIQPQPPSPPKSMFDFDSPFDHLSPSGSVKKKPVPPQPSSVSSGNEDSGWPNITDPKRQSVDNLLEHLTRGPVVQPPPPAYESYLMGSEYAQIEQVQPRPQPIPPPQGKVVPRAPSPRSSPPKVQAQRPQQRPEFAPPQQVPISAVPLQHESNGRRDKESSPGPRGLRSKGPVGQAKASGPNKIQSSPSPQTQTIIFDVSLSLDDIQAPRDSVKSTAIALVKQEPVFLPGTTIGATHWVAYAMTRGRVRVISRSSGDRTLLQLPPVFAPSTSVTDMAVFGNRLAGVTSDGGFVVWELPDVITDDVPGKLLLCVPPALGSEALHSVKWHPKEADTLAVASRDKLYYIDLANTNALHGQPLPQSDLHHIGQVFSVTSPLLAFDFDVVHYAIATISEDSTLTVWNIRDRVPYTSHKIRGEDVPSSLVFVDGGIVVGRKNGTIVQLLSITTKQVLSTIKFVHGTQEDPDMFGHMNYDSRIQTLWVANCRRDSMIAFKLNMETPYSSEDGPRCYFEQVVEFAGPKPTIHFVILTGDADPHGDEAHAACVAAKLVPGDLALVAFSVHSSGVDQVLIRKEWYDQALVSTPAKFPSYILPQAPPPSKTHRPPQTVPQPPPVVAIRARTPPSDHDDNDYGRDEGRIVESKNTKGTKGKNVNWKERDEGSREKDRAVKTDNVIINESNLGQALSREIRKTEESLHNRIGKLIGKEMDKQHQRLEEARAHEQVEDFARQEKILKLISNELTRNTTRVVEVAVKNEVQNSVLPSLENITKNEIKSALNDQVGRGMVDVISQTLPLEVEKLLLRPDISGHFAHILSTNLTPLIERQIKDAVSKTFLPIYSQQSSALHQDLVRELRTEVHGLKSELTAWQTEAFRSHETTIRELEHTVRTLSDQVKYLTMGSQLHHLQQQSQQAHNSPGPHIPQSQGPMTQLRTQNLPPTTQPSSGFSLGSASFPPPQQQQQQQQQQQPPPPPVMHSTWFPSTIAAPQASHPATLPQPPQQTATQQDRSPPIKNEQWDELYLSVLHTQDAAKLRDLLSRTNPELIMPLNGPPLVSQAVILTLIHRLSAVVGESTPNDESFKTSLWWLQRTVALLRPEDKLITDFIPRVIPNVQHLLVATKQRMAILPGGPATLETVRTISEVQETLRRKVMPV</sequence>
<evidence type="ECO:0000313" key="2">
    <source>
        <dbReference type="Proteomes" id="UP000308600"/>
    </source>
</evidence>
<protein>
    <submittedName>
        <fullName evidence="1">Uncharacterized protein</fullName>
    </submittedName>
</protein>
<dbReference type="EMBL" id="ML208364">
    <property type="protein sequence ID" value="TFK67911.1"/>
    <property type="molecule type" value="Genomic_DNA"/>
</dbReference>
<keyword evidence="2" id="KW-1185">Reference proteome</keyword>
<reference evidence="1 2" key="1">
    <citation type="journal article" date="2019" name="Nat. Ecol. Evol.">
        <title>Megaphylogeny resolves global patterns of mushroom evolution.</title>
        <authorList>
            <person name="Varga T."/>
            <person name="Krizsan K."/>
            <person name="Foldi C."/>
            <person name="Dima B."/>
            <person name="Sanchez-Garcia M."/>
            <person name="Sanchez-Ramirez S."/>
            <person name="Szollosi G.J."/>
            <person name="Szarkandi J.G."/>
            <person name="Papp V."/>
            <person name="Albert L."/>
            <person name="Andreopoulos W."/>
            <person name="Angelini C."/>
            <person name="Antonin V."/>
            <person name="Barry K.W."/>
            <person name="Bougher N.L."/>
            <person name="Buchanan P."/>
            <person name="Buyck B."/>
            <person name="Bense V."/>
            <person name="Catcheside P."/>
            <person name="Chovatia M."/>
            <person name="Cooper J."/>
            <person name="Damon W."/>
            <person name="Desjardin D."/>
            <person name="Finy P."/>
            <person name="Geml J."/>
            <person name="Haridas S."/>
            <person name="Hughes K."/>
            <person name="Justo A."/>
            <person name="Karasinski D."/>
            <person name="Kautmanova I."/>
            <person name="Kiss B."/>
            <person name="Kocsube S."/>
            <person name="Kotiranta H."/>
            <person name="LaButti K.M."/>
            <person name="Lechner B.E."/>
            <person name="Liimatainen K."/>
            <person name="Lipzen A."/>
            <person name="Lukacs Z."/>
            <person name="Mihaltcheva S."/>
            <person name="Morgado L.N."/>
            <person name="Niskanen T."/>
            <person name="Noordeloos M.E."/>
            <person name="Ohm R.A."/>
            <person name="Ortiz-Santana B."/>
            <person name="Ovrebo C."/>
            <person name="Racz N."/>
            <person name="Riley R."/>
            <person name="Savchenko A."/>
            <person name="Shiryaev A."/>
            <person name="Soop K."/>
            <person name="Spirin V."/>
            <person name="Szebenyi C."/>
            <person name="Tomsovsky M."/>
            <person name="Tulloss R.E."/>
            <person name="Uehling J."/>
            <person name="Grigoriev I.V."/>
            <person name="Vagvolgyi C."/>
            <person name="Papp T."/>
            <person name="Martin F.M."/>
            <person name="Miettinen O."/>
            <person name="Hibbett D.S."/>
            <person name="Nagy L.G."/>
        </authorList>
    </citation>
    <scope>NUCLEOTIDE SEQUENCE [LARGE SCALE GENOMIC DNA]</scope>
    <source>
        <strain evidence="1 2">NL-1719</strain>
    </source>
</reference>
<proteinExistence type="predicted"/>
<accession>A0ACD3AQB4</accession>
<dbReference type="Proteomes" id="UP000308600">
    <property type="component" value="Unassembled WGS sequence"/>
</dbReference>
<gene>
    <name evidence="1" type="ORF">BDN72DRAFT_842508</name>
</gene>
<evidence type="ECO:0000313" key="1">
    <source>
        <dbReference type="EMBL" id="TFK67911.1"/>
    </source>
</evidence>
<organism evidence="1 2">
    <name type="scientific">Pluteus cervinus</name>
    <dbReference type="NCBI Taxonomy" id="181527"/>
    <lineage>
        <taxon>Eukaryota</taxon>
        <taxon>Fungi</taxon>
        <taxon>Dikarya</taxon>
        <taxon>Basidiomycota</taxon>
        <taxon>Agaricomycotina</taxon>
        <taxon>Agaricomycetes</taxon>
        <taxon>Agaricomycetidae</taxon>
        <taxon>Agaricales</taxon>
        <taxon>Pluteineae</taxon>
        <taxon>Pluteaceae</taxon>
        <taxon>Pluteus</taxon>
    </lineage>
</organism>
<name>A0ACD3AQB4_9AGAR</name>